<dbReference type="Gene3D" id="3.40.630.10">
    <property type="entry name" value="Zn peptidases"/>
    <property type="match status" value="1"/>
</dbReference>
<dbReference type="EMBL" id="CP007035">
    <property type="protein sequence ID" value="AHF15566.1"/>
    <property type="molecule type" value="Genomic_DNA"/>
</dbReference>
<proteinExistence type="predicted"/>
<dbReference type="CDD" id="cd06241">
    <property type="entry name" value="M14-like"/>
    <property type="match status" value="1"/>
</dbReference>
<protein>
    <submittedName>
        <fullName evidence="3">Peptidase M14 carboxypeptidase A</fullName>
    </submittedName>
</protein>
<evidence type="ECO:0000313" key="3">
    <source>
        <dbReference type="EMBL" id="AHF15566.1"/>
    </source>
</evidence>
<dbReference type="eggNOG" id="COG2866">
    <property type="taxonomic scope" value="Bacteria"/>
</dbReference>
<name>W0F2K3_9BACT</name>
<dbReference type="AlphaFoldDB" id="W0F2K3"/>
<accession>W0F2K3</accession>
<dbReference type="GO" id="GO:0006508">
    <property type="term" value="P:proteolysis"/>
    <property type="evidence" value="ECO:0007669"/>
    <property type="project" value="InterPro"/>
</dbReference>
<dbReference type="STRING" id="929713.NIASO_11125"/>
<dbReference type="OrthoDB" id="9767214at2"/>
<dbReference type="SUPFAM" id="SSF53187">
    <property type="entry name" value="Zn-dependent exopeptidases"/>
    <property type="match status" value="1"/>
</dbReference>
<keyword evidence="1" id="KW-0732">Signal</keyword>
<feature type="signal peptide" evidence="1">
    <location>
        <begin position="1"/>
        <end position="19"/>
    </location>
</feature>
<dbReference type="HOGENOM" id="CLU_032905_0_0_10"/>
<dbReference type="InterPro" id="IPR000834">
    <property type="entry name" value="Peptidase_M14"/>
</dbReference>
<keyword evidence="4" id="KW-1185">Reference proteome</keyword>
<dbReference type="Pfam" id="PF00246">
    <property type="entry name" value="Peptidase_M14"/>
    <property type="match status" value="1"/>
</dbReference>
<evidence type="ECO:0000256" key="1">
    <source>
        <dbReference type="SAM" id="SignalP"/>
    </source>
</evidence>
<sequence length="576" mass="65867">MRKPFIALVLIVLGLNATAQKMTTLFETSGGKQTPEYKDIISWWQRLDQASPLVTMKTMGMTDAGYPLHLVIVSNGSFTGFKEAHNQKKTVLLINNGIHPGEPDGIDASMLLVRDIVEKKTALPNNIILAIIPVYNIGGCLNRSAYYRIDQDGPEAFGSRGNSQGLDLNRDFIKCDSKEAFAFAEIFHQADPDIFIDNHVSNGADYQHIMTLLASQHNKLGGKMGEYMNKQFEPALYSLMKKEGYDLIPYVNDFGENVTDGWNEFWDSPRYSSGYASLFQTFAFVPETHMLKPYSLRVKATYALMKSFISFARDNGLQLQELRKEARKEVISATRFASSYKVDSSAATTITFKGFEAVRKKSAVSGLPRLFYDRTKPFTKQIPFYNQYTIQSYATKPRAYIIPQGWWKVIDRLNANKIIMRPLGRDSTIKVEAYYITKFRSAATPYQAHHANTNVEVERKEQTLTFRKGDWLIPMNQEGNRFLMETLEPYFEDSYFSWNFFDGILNNMEGYSAYHYEDIAAADVEKDPELKRLLEQKRAADTSFAHSASAQLSFIFNHSLFKDPNYMRYPVFRINE</sequence>
<dbReference type="Proteomes" id="UP000003586">
    <property type="component" value="Chromosome"/>
</dbReference>
<evidence type="ECO:0000313" key="4">
    <source>
        <dbReference type="Proteomes" id="UP000003586"/>
    </source>
</evidence>
<keyword evidence="3" id="KW-0645">Protease</keyword>
<keyword evidence="3" id="KW-0121">Carboxypeptidase</keyword>
<reference evidence="3 4" key="1">
    <citation type="submission" date="2013-12" db="EMBL/GenBank/DDBJ databases">
        <authorList>
            <consortium name="DOE Joint Genome Institute"/>
            <person name="Eisen J."/>
            <person name="Huntemann M."/>
            <person name="Han J."/>
            <person name="Chen A."/>
            <person name="Kyrpides N."/>
            <person name="Mavromatis K."/>
            <person name="Markowitz V."/>
            <person name="Palaniappan K."/>
            <person name="Ivanova N."/>
            <person name="Schaumberg A."/>
            <person name="Pati A."/>
            <person name="Liolios K."/>
            <person name="Nordberg H.P."/>
            <person name="Cantor M.N."/>
            <person name="Hua S.X."/>
            <person name="Woyke T."/>
        </authorList>
    </citation>
    <scope>NUCLEOTIDE SEQUENCE [LARGE SCALE GENOMIC DNA]</scope>
    <source>
        <strain evidence="4">DSM 19437</strain>
    </source>
</reference>
<gene>
    <name evidence="3" type="ORF">NIASO_11125</name>
</gene>
<organism evidence="3 4">
    <name type="scientific">Niabella soli DSM 19437</name>
    <dbReference type="NCBI Taxonomy" id="929713"/>
    <lineage>
        <taxon>Bacteria</taxon>
        <taxon>Pseudomonadati</taxon>
        <taxon>Bacteroidota</taxon>
        <taxon>Chitinophagia</taxon>
        <taxon>Chitinophagales</taxon>
        <taxon>Chitinophagaceae</taxon>
        <taxon>Niabella</taxon>
    </lineage>
</organism>
<evidence type="ECO:0000259" key="2">
    <source>
        <dbReference type="Pfam" id="PF00246"/>
    </source>
</evidence>
<dbReference type="KEGG" id="nso:NIASO_11125"/>
<dbReference type="GO" id="GO:0004181">
    <property type="term" value="F:metallocarboxypeptidase activity"/>
    <property type="evidence" value="ECO:0007669"/>
    <property type="project" value="InterPro"/>
</dbReference>
<dbReference type="GO" id="GO:0008270">
    <property type="term" value="F:zinc ion binding"/>
    <property type="evidence" value="ECO:0007669"/>
    <property type="project" value="InterPro"/>
</dbReference>
<feature type="domain" description="Peptidase M14" evidence="2">
    <location>
        <begin position="40"/>
        <end position="173"/>
    </location>
</feature>
<keyword evidence="3" id="KW-0378">Hydrolase</keyword>
<feature type="chain" id="PRO_5004787948" evidence="1">
    <location>
        <begin position="20"/>
        <end position="576"/>
    </location>
</feature>